<feature type="compositionally biased region" description="Basic and acidic residues" evidence="1">
    <location>
        <begin position="56"/>
        <end position="67"/>
    </location>
</feature>
<comment type="caution">
    <text evidence="2">The sequence shown here is derived from an EMBL/GenBank/DDBJ whole genome shotgun (WGS) entry which is preliminary data.</text>
</comment>
<evidence type="ECO:0000313" key="2">
    <source>
        <dbReference type="EMBL" id="GAA0596208.1"/>
    </source>
</evidence>
<organism evidence="2 3">
    <name type="scientific">Actinomadura livida</name>
    <dbReference type="NCBI Taxonomy" id="79909"/>
    <lineage>
        <taxon>Bacteria</taxon>
        <taxon>Bacillati</taxon>
        <taxon>Actinomycetota</taxon>
        <taxon>Actinomycetes</taxon>
        <taxon>Streptosporangiales</taxon>
        <taxon>Thermomonosporaceae</taxon>
        <taxon>Actinomadura</taxon>
    </lineage>
</organism>
<feature type="compositionally biased region" description="Basic and acidic residues" evidence="1">
    <location>
        <begin position="12"/>
        <end position="26"/>
    </location>
</feature>
<name>A0ABP3QXL7_9ACTN</name>
<keyword evidence="3" id="KW-1185">Reference proteome</keyword>
<dbReference type="EMBL" id="BAAAHD010000084">
    <property type="protein sequence ID" value="GAA0596208.1"/>
    <property type="molecule type" value="Genomic_DNA"/>
</dbReference>
<evidence type="ECO:0000256" key="1">
    <source>
        <dbReference type="SAM" id="MobiDB-lite"/>
    </source>
</evidence>
<dbReference type="Proteomes" id="UP001501427">
    <property type="component" value="Unassembled WGS sequence"/>
</dbReference>
<feature type="compositionally biased region" description="Basic residues" evidence="1">
    <location>
        <begin position="80"/>
        <end position="92"/>
    </location>
</feature>
<sequence length="100" mass="10749">MTSASTSGSVRRSADEGASRQADRVNARPARSHGRTIGLSRIRTEQIRAEGYTRQPLRERGNGDRDAAPAAGAASPARGVPHRGRGLIRRGLRKPEKPVI</sequence>
<feature type="compositionally biased region" description="Low complexity" evidence="1">
    <location>
        <begin position="68"/>
        <end position="78"/>
    </location>
</feature>
<feature type="region of interest" description="Disordered" evidence="1">
    <location>
        <begin position="1"/>
        <end position="100"/>
    </location>
</feature>
<protein>
    <submittedName>
        <fullName evidence="2">Uncharacterized protein</fullName>
    </submittedName>
</protein>
<proteinExistence type="predicted"/>
<feature type="compositionally biased region" description="Polar residues" evidence="1">
    <location>
        <begin position="1"/>
        <end position="10"/>
    </location>
</feature>
<reference evidence="3" key="1">
    <citation type="journal article" date="2019" name="Int. J. Syst. Evol. Microbiol.">
        <title>The Global Catalogue of Microorganisms (GCM) 10K type strain sequencing project: providing services to taxonomists for standard genome sequencing and annotation.</title>
        <authorList>
            <consortium name="The Broad Institute Genomics Platform"/>
            <consortium name="The Broad Institute Genome Sequencing Center for Infectious Disease"/>
            <person name="Wu L."/>
            <person name="Ma J."/>
        </authorList>
    </citation>
    <scope>NUCLEOTIDE SEQUENCE [LARGE SCALE GENOMIC DNA]</scope>
    <source>
        <strain evidence="3">JCM 10667</strain>
    </source>
</reference>
<gene>
    <name evidence="2" type="ORF">GCM10009546_67860</name>
</gene>
<evidence type="ECO:0000313" key="3">
    <source>
        <dbReference type="Proteomes" id="UP001501427"/>
    </source>
</evidence>
<accession>A0ABP3QXL7</accession>